<keyword evidence="3" id="KW-1185">Reference proteome</keyword>
<evidence type="ECO:0000313" key="3">
    <source>
        <dbReference type="Proteomes" id="UP000499080"/>
    </source>
</evidence>
<sequence length="95" mass="10912">MEQLCIQTSDHTAPIHIDFSHWRQVLAWNGTIVNAQPKVHSDRLLHLLLPHLLRFLLERERLTPFPHVSIPVAFQNLWSGSPNGAIGYPNVRPHL</sequence>
<proteinExistence type="predicted"/>
<dbReference type="EMBL" id="BGPR01019245">
    <property type="protein sequence ID" value="GBN81385.1"/>
    <property type="molecule type" value="Genomic_DNA"/>
</dbReference>
<organism evidence="2 3">
    <name type="scientific">Araneus ventricosus</name>
    <name type="common">Orbweaver spider</name>
    <name type="synonym">Epeira ventricosa</name>
    <dbReference type="NCBI Taxonomy" id="182803"/>
    <lineage>
        <taxon>Eukaryota</taxon>
        <taxon>Metazoa</taxon>
        <taxon>Ecdysozoa</taxon>
        <taxon>Arthropoda</taxon>
        <taxon>Chelicerata</taxon>
        <taxon>Arachnida</taxon>
        <taxon>Araneae</taxon>
        <taxon>Araneomorphae</taxon>
        <taxon>Entelegynae</taxon>
        <taxon>Araneoidea</taxon>
        <taxon>Araneidae</taxon>
        <taxon>Araneus</taxon>
    </lineage>
</organism>
<accession>A0A4Y2S0B7</accession>
<evidence type="ECO:0000313" key="1">
    <source>
        <dbReference type="EMBL" id="GBN81385.1"/>
    </source>
</evidence>
<reference evidence="2 3" key="1">
    <citation type="journal article" date="2019" name="Sci. Rep.">
        <title>Orb-weaving spider Araneus ventricosus genome elucidates the spidroin gene catalogue.</title>
        <authorList>
            <person name="Kono N."/>
            <person name="Nakamura H."/>
            <person name="Ohtoshi R."/>
            <person name="Moran D.A.P."/>
            <person name="Shinohara A."/>
            <person name="Yoshida Y."/>
            <person name="Fujiwara M."/>
            <person name="Mori M."/>
            <person name="Tomita M."/>
            <person name="Arakawa K."/>
        </authorList>
    </citation>
    <scope>NUCLEOTIDE SEQUENCE [LARGE SCALE GENOMIC DNA]</scope>
</reference>
<protein>
    <submittedName>
        <fullName evidence="2">Uncharacterized protein</fullName>
    </submittedName>
</protein>
<comment type="caution">
    <text evidence="2">The sequence shown here is derived from an EMBL/GenBank/DDBJ whole genome shotgun (WGS) entry which is preliminary data.</text>
</comment>
<dbReference type="EMBL" id="BGPR01019247">
    <property type="protein sequence ID" value="GBN81393.1"/>
    <property type="molecule type" value="Genomic_DNA"/>
</dbReference>
<name>A0A4Y2S0B7_ARAVE</name>
<evidence type="ECO:0000313" key="2">
    <source>
        <dbReference type="EMBL" id="GBN81393.1"/>
    </source>
</evidence>
<gene>
    <name evidence="2" type="ORF">AVEN_226001_1</name>
    <name evidence="1" type="ORF">AVEN_63400_1</name>
</gene>
<dbReference type="Proteomes" id="UP000499080">
    <property type="component" value="Unassembled WGS sequence"/>
</dbReference>
<dbReference type="AlphaFoldDB" id="A0A4Y2S0B7"/>